<dbReference type="SUPFAM" id="SSF118196">
    <property type="entry name" value="YaeB-like"/>
    <property type="match status" value="1"/>
</dbReference>
<proteinExistence type="inferred from homology"/>
<evidence type="ECO:0000313" key="6">
    <source>
        <dbReference type="EMBL" id="CAH9110369.1"/>
    </source>
</evidence>
<reference evidence="6" key="1">
    <citation type="submission" date="2022-07" db="EMBL/GenBank/DDBJ databases">
        <authorList>
            <person name="Macas J."/>
            <person name="Novak P."/>
            <person name="Neumann P."/>
        </authorList>
    </citation>
    <scope>NUCLEOTIDE SEQUENCE</scope>
</reference>
<dbReference type="InterPro" id="IPR036413">
    <property type="entry name" value="YaeB-like_sf"/>
</dbReference>
<dbReference type="FunFam" id="2.40.30.70:FF:000003">
    <property type="entry name" value="tRNA (Adenine(37)-N6)-methyltransferase isoform A"/>
    <property type="match status" value="1"/>
</dbReference>
<dbReference type="CDD" id="cd09281">
    <property type="entry name" value="UPF0066"/>
    <property type="match status" value="1"/>
</dbReference>
<dbReference type="PANTHER" id="PTHR12818:SF0">
    <property type="entry name" value="TRNA (ADENINE(37)-N6)-METHYLTRANSFERASE"/>
    <property type="match status" value="1"/>
</dbReference>
<dbReference type="Pfam" id="PF01980">
    <property type="entry name" value="TrmO_N"/>
    <property type="match status" value="1"/>
</dbReference>
<feature type="coiled-coil region" evidence="3">
    <location>
        <begin position="35"/>
        <end position="62"/>
    </location>
</feature>
<comment type="caution">
    <text evidence="6">The sequence shown here is derived from an EMBL/GenBank/DDBJ whole genome shotgun (WGS) entry which is preliminary data.</text>
</comment>
<protein>
    <recommendedName>
        <fullName evidence="5">TsaA-like domain-containing protein</fullName>
    </recommendedName>
</protein>
<keyword evidence="7" id="KW-1185">Reference proteome</keyword>
<dbReference type="Proteomes" id="UP001152484">
    <property type="component" value="Unassembled WGS sequence"/>
</dbReference>
<dbReference type="AlphaFoldDB" id="A0A9P0ZPQ7"/>
<evidence type="ECO:0000313" key="7">
    <source>
        <dbReference type="Proteomes" id="UP001152484"/>
    </source>
</evidence>
<evidence type="ECO:0000256" key="3">
    <source>
        <dbReference type="SAM" id="Coils"/>
    </source>
</evidence>
<dbReference type="OrthoDB" id="4882at2759"/>
<dbReference type="InterPro" id="IPR040372">
    <property type="entry name" value="YaeB-like"/>
</dbReference>
<evidence type="ECO:0000256" key="4">
    <source>
        <dbReference type="SAM" id="MobiDB-lite"/>
    </source>
</evidence>
<feature type="domain" description="TsaA-like" evidence="5">
    <location>
        <begin position="89"/>
        <end position="235"/>
    </location>
</feature>
<dbReference type="PANTHER" id="PTHR12818">
    <property type="entry name" value="TRNA (ADENINE(37)-N6)-METHYLTRANSFERASE"/>
    <property type="match status" value="1"/>
</dbReference>
<dbReference type="PROSITE" id="PS51668">
    <property type="entry name" value="TSAA_2"/>
    <property type="match status" value="1"/>
</dbReference>
<evidence type="ECO:0000259" key="5">
    <source>
        <dbReference type="PROSITE" id="PS51668"/>
    </source>
</evidence>
<keyword evidence="3" id="KW-0175">Coiled coil</keyword>
<sequence>MAASKLLAGSIALVLLSFFASSAIGAVCFRRRKRRLGLEDKLRELEQALKTALENCASERRGRIRAQQALREDLAKACSNDSDFNSYPMTPIATVQSCFSTRNGTPRQPLLVPLARARLLFNQTRVPPASLEGLEGYSHCWIVYVFHQNTDLEKLWKNPSCSKFKAKVRVPRLKGGRMGVFATRSPHRPCPIGLTVAKVESVCGGAVILSGIDLVDGTPVLDVKPYLPYCDSIVGATLPDWVKGDEVLAVSSINFSEVFSTSLSACWPIMEKKSLYSSSHEFQCLIRQVLSWDIRSVSQRTRPRISTVRPDGIGGEHNQDLANSADLTMPEEKNEDVNSTSSDNMYHLILEGLDISYRIDCSGNVLVEKVNLPPCSKSGNAVAKIL</sequence>
<dbReference type="InterPro" id="IPR036414">
    <property type="entry name" value="YaeB_N_sf"/>
</dbReference>
<gene>
    <name evidence="6" type="ORF">CEURO_LOCUS18831</name>
</gene>
<name>A0A9P0ZPQ7_CUSEU</name>
<organism evidence="6 7">
    <name type="scientific">Cuscuta europaea</name>
    <name type="common">European dodder</name>
    <dbReference type="NCBI Taxonomy" id="41803"/>
    <lineage>
        <taxon>Eukaryota</taxon>
        <taxon>Viridiplantae</taxon>
        <taxon>Streptophyta</taxon>
        <taxon>Embryophyta</taxon>
        <taxon>Tracheophyta</taxon>
        <taxon>Spermatophyta</taxon>
        <taxon>Magnoliopsida</taxon>
        <taxon>eudicotyledons</taxon>
        <taxon>Gunneridae</taxon>
        <taxon>Pentapetalae</taxon>
        <taxon>asterids</taxon>
        <taxon>lamiids</taxon>
        <taxon>Solanales</taxon>
        <taxon>Convolvulaceae</taxon>
        <taxon>Cuscuteae</taxon>
        <taxon>Cuscuta</taxon>
        <taxon>Cuscuta subgen. Cuscuta</taxon>
    </lineage>
</organism>
<accession>A0A9P0ZPQ7</accession>
<dbReference type="EMBL" id="CAMAPE010000053">
    <property type="protein sequence ID" value="CAH9110369.1"/>
    <property type="molecule type" value="Genomic_DNA"/>
</dbReference>
<keyword evidence="1" id="KW-0949">S-adenosyl-L-methionine</keyword>
<feature type="region of interest" description="Disordered" evidence="4">
    <location>
        <begin position="306"/>
        <end position="340"/>
    </location>
</feature>
<dbReference type="Gene3D" id="2.40.30.70">
    <property type="entry name" value="YaeB-like"/>
    <property type="match status" value="1"/>
</dbReference>
<evidence type="ECO:0000256" key="1">
    <source>
        <dbReference type="ARBA" id="ARBA00022691"/>
    </source>
</evidence>
<comment type="similarity">
    <text evidence="2">Belongs to the tRNA methyltransferase O family.</text>
</comment>
<dbReference type="InterPro" id="IPR023370">
    <property type="entry name" value="TrmO-like_N"/>
</dbReference>
<evidence type="ECO:0000256" key="2">
    <source>
        <dbReference type="ARBA" id="ARBA00033753"/>
    </source>
</evidence>